<dbReference type="AlphaFoldDB" id="A0A2P5B706"/>
<protein>
    <submittedName>
        <fullName evidence="1">Uncharacterized protein</fullName>
    </submittedName>
</protein>
<evidence type="ECO:0000313" key="1">
    <source>
        <dbReference type="EMBL" id="PON44531.1"/>
    </source>
</evidence>
<sequence>MSMLKMMLRRAVFKGLGIKIIFKGKHYPAMTKKLLTRLRRSSEDSTLRRIVFYSSSAGRGMARGSGSALVAGGFYQVSTFKIVDVS</sequence>
<reference evidence="2" key="1">
    <citation type="submission" date="2016-06" db="EMBL/GenBank/DDBJ databases">
        <title>Parallel loss of symbiosis genes in relatives of nitrogen-fixing non-legume Parasponia.</title>
        <authorList>
            <person name="Van Velzen R."/>
            <person name="Holmer R."/>
            <person name="Bu F."/>
            <person name="Rutten L."/>
            <person name="Van Zeijl A."/>
            <person name="Liu W."/>
            <person name="Santuari L."/>
            <person name="Cao Q."/>
            <person name="Sharma T."/>
            <person name="Shen D."/>
            <person name="Roswanjaya Y."/>
            <person name="Wardhani T."/>
            <person name="Kalhor M.S."/>
            <person name="Jansen J."/>
            <person name="Van den Hoogen J."/>
            <person name="Gungor B."/>
            <person name="Hartog M."/>
            <person name="Hontelez J."/>
            <person name="Verver J."/>
            <person name="Yang W.-C."/>
            <person name="Schijlen E."/>
            <person name="Repin R."/>
            <person name="Schilthuizen M."/>
            <person name="Schranz E."/>
            <person name="Heidstra R."/>
            <person name="Miyata K."/>
            <person name="Fedorova E."/>
            <person name="Kohlen W."/>
            <person name="Bisseling T."/>
            <person name="Smit S."/>
            <person name="Geurts R."/>
        </authorList>
    </citation>
    <scope>NUCLEOTIDE SEQUENCE [LARGE SCALE GENOMIC DNA]</scope>
    <source>
        <strain evidence="2">cv. WU1-14</strain>
    </source>
</reference>
<organism evidence="1 2">
    <name type="scientific">Parasponia andersonii</name>
    <name type="common">Sponia andersonii</name>
    <dbReference type="NCBI Taxonomy" id="3476"/>
    <lineage>
        <taxon>Eukaryota</taxon>
        <taxon>Viridiplantae</taxon>
        <taxon>Streptophyta</taxon>
        <taxon>Embryophyta</taxon>
        <taxon>Tracheophyta</taxon>
        <taxon>Spermatophyta</taxon>
        <taxon>Magnoliopsida</taxon>
        <taxon>eudicotyledons</taxon>
        <taxon>Gunneridae</taxon>
        <taxon>Pentapetalae</taxon>
        <taxon>rosids</taxon>
        <taxon>fabids</taxon>
        <taxon>Rosales</taxon>
        <taxon>Cannabaceae</taxon>
        <taxon>Parasponia</taxon>
    </lineage>
</organism>
<comment type="caution">
    <text evidence="1">The sequence shown here is derived from an EMBL/GenBank/DDBJ whole genome shotgun (WGS) entry which is preliminary data.</text>
</comment>
<name>A0A2P5B706_PARAD</name>
<keyword evidence="2" id="KW-1185">Reference proteome</keyword>
<dbReference type="EMBL" id="JXTB01000348">
    <property type="protein sequence ID" value="PON44531.1"/>
    <property type="molecule type" value="Genomic_DNA"/>
</dbReference>
<evidence type="ECO:0000313" key="2">
    <source>
        <dbReference type="Proteomes" id="UP000237105"/>
    </source>
</evidence>
<gene>
    <name evidence="1" type="ORF">PanWU01x14_266090</name>
</gene>
<dbReference type="Proteomes" id="UP000237105">
    <property type="component" value="Unassembled WGS sequence"/>
</dbReference>
<accession>A0A2P5B706</accession>
<proteinExistence type="predicted"/>